<dbReference type="CDD" id="cd03235">
    <property type="entry name" value="ABC_Metallic_Cations"/>
    <property type="match status" value="1"/>
</dbReference>
<keyword evidence="4 6" id="KW-0067">ATP-binding</keyword>
<dbReference type="OrthoDB" id="9806726at2"/>
<dbReference type="PANTHER" id="PTHR42734:SF5">
    <property type="entry name" value="IRON TRANSPORT SYSTEM ATP-BINDING PROTEIN HI_0361-RELATED"/>
    <property type="match status" value="1"/>
</dbReference>
<dbReference type="PROSITE" id="PS00211">
    <property type="entry name" value="ABC_TRANSPORTER_1"/>
    <property type="match status" value="1"/>
</dbReference>
<dbReference type="EMBL" id="CP036278">
    <property type="protein sequence ID" value="QDU56801.1"/>
    <property type="molecule type" value="Genomic_DNA"/>
</dbReference>
<dbReference type="Gene3D" id="3.40.50.300">
    <property type="entry name" value="P-loop containing nucleotide triphosphate hydrolases"/>
    <property type="match status" value="1"/>
</dbReference>
<dbReference type="SUPFAM" id="SSF52540">
    <property type="entry name" value="P-loop containing nucleoside triphosphate hydrolases"/>
    <property type="match status" value="1"/>
</dbReference>
<evidence type="ECO:0000256" key="4">
    <source>
        <dbReference type="ARBA" id="ARBA00022840"/>
    </source>
</evidence>
<dbReference type="FunFam" id="3.40.50.300:FF:000134">
    <property type="entry name" value="Iron-enterobactin ABC transporter ATP-binding protein"/>
    <property type="match status" value="1"/>
</dbReference>
<reference evidence="6 7" key="1">
    <citation type="submission" date="2019-02" db="EMBL/GenBank/DDBJ databases">
        <title>Deep-cultivation of Planctomycetes and their phenomic and genomic characterization uncovers novel biology.</title>
        <authorList>
            <person name="Wiegand S."/>
            <person name="Jogler M."/>
            <person name="Boedeker C."/>
            <person name="Pinto D."/>
            <person name="Vollmers J."/>
            <person name="Rivas-Marin E."/>
            <person name="Kohn T."/>
            <person name="Peeters S.H."/>
            <person name="Heuer A."/>
            <person name="Rast P."/>
            <person name="Oberbeckmann S."/>
            <person name="Bunk B."/>
            <person name="Jeske O."/>
            <person name="Meyerdierks A."/>
            <person name="Storesund J.E."/>
            <person name="Kallscheuer N."/>
            <person name="Luecker S."/>
            <person name="Lage O.M."/>
            <person name="Pohl T."/>
            <person name="Merkel B.J."/>
            <person name="Hornburger P."/>
            <person name="Mueller R.-W."/>
            <person name="Bruemmer F."/>
            <person name="Labrenz M."/>
            <person name="Spormann A.M."/>
            <person name="Op den Camp H."/>
            <person name="Overmann J."/>
            <person name="Amann R."/>
            <person name="Jetten M.S.M."/>
            <person name="Mascher T."/>
            <person name="Medema M.H."/>
            <person name="Devos D.P."/>
            <person name="Kaster A.-K."/>
            <person name="Ovreas L."/>
            <person name="Rohde M."/>
            <person name="Galperin M.Y."/>
            <person name="Jogler C."/>
        </authorList>
    </citation>
    <scope>NUCLEOTIDE SEQUENCE [LARGE SCALE GENOMIC DNA]</scope>
    <source>
        <strain evidence="6 7">Pan181</strain>
    </source>
</reference>
<protein>
    <submittedName>
        <fullName evidence="6">High-affinity zinc uptake system ATP-binding protein ZnuC</fullName>
        <ecNumber evidence="6">3.6.3.-</ecNumber>
    </submittedName>
</protein>
<evidence type="ECO:0000256" key="2">
    <source>
        <dbReference type="ARBA" id="ARBA00022448"/>
    </source>
</evidence>
<accession>A0A518AQ04</accession>
<keyword evidence="3" id="KW-0547">Nucleotide-binding</keyword>
<dbReference type="InterPro" id="IPR003439">
    <property type="entry name" value="ABC_transporter-like_ATP-bd"/>
</dbReference>
<dbReference type="GO" id="GO:0016887">
    <property type="term" value="F:ATP hydrolysis activity"/>
    <property type="evidence" value="ECO:0007669"/>
    <property type="project" value="InterPro"/>
</dbReference>
<comment type="similarity">
    <text evidence="1">Belongs to the ABC transporter superfamily.</text>
</comment>
<evidence type="ECO:0000313" key="6">
    <source>
        <dbReference type="EMBL" id="QDU56801.1"/>
    </source>
</evidence>
<dbReference type="InterPro" id="IPR027417">
    <property type="entry name" value="P-loop_NTPase"/>
</dbReference>
<sequence>MVSENRDAIAALPASKIALEVHDMTVAYRRKPVLWDIDLTVPEGNLVGIVGPNGAGKSTFIKSVLGLVNLASGKVEIYGKPYQEQRHLVGYVPQRETVDWDFPVTVLDVVLMGTYGRLGWFRRAGKAERALALECLEQVELSDFADRQIRQLSGGQQQRVFLARALAQDAKVYFMDEPFAGVDAATEAAILRLLQKLRSAGKTVFVVHHDLQTTREYFDWVVLLNLRLLACGPIETTFTNANLHKTYGGRLTILDQAAEAVRRQAPE</sequence>
<dbReference type="Pfam" id="PF00005">
    <property type="entry name" value="ABC_tran"/>
    <property type="match status" value="1"/>
</dbReference>
<evidence type="ECO:0000256" key="3">
    <source>
        <dbReference type="ARBA" id="ARBA00022741"/>
    </source>
</evidence>
<dbReference type="InterPro" id="IPR050153">
    <property type="entry name" value="Metal_Ion_Import_ABC"/>
</dbReference>
<evidence type="ECO:0000259" key="5">
    <source>
        <dbReference type="PROSITE" id="PS50893"/>
    </source>
</evidence>
<dbReference type="PANTHER" id="PTHR42734">
    <property type="entry name" value="METAL TRANSPORT SYSTEM ATP-BINDING PROTEIN TM_0124-RELATED"/>
    <property type="match status" value="1"/>
</dbReference>
<dbReference type="AlphaFoldDB" id="A0A518AQ04"/>
<proteinExistence type="inferred from homology"/>
<dbReference type="KEGG" id="amuc:Pan181_30130"/>
<evidence type="ECO:0000256" key="1">
    <source>
        <dbReference type="ARBA" id="ARBA00005417"/>
    </source>
</evidence>
<dbReference type="RefSeq" id="WP_145247537.1">
    <property type="nucleotide sequence ID" value="NZ_CP036278.1"/>
</dbReference>
<evidence type="ECO:0000313" key="7">
    <source>
        <dbReference type="Proteomes" id="UP000315750"/>
    </source>
</evidence>
<dbReference type="GO" id="GO:0005524">
    <property type="term" value="F:ATP binding"/>
    <property type="evidence" value="ECO:0007669"/>
    <property type="project" value="UniProtKB-KW"/>
</dbReference>
<keyword evidence="7" id="KW-1185">Reference proteome</keyword>
<organism evidence="6 7">
    <name type="scientific">Aeoliella mucimassa</name>
    <dbReference type="NCBI Taxonomy" id="2527972"/>
    <lineage>
        <taxon>Bacteria</taxon>
        <taxon>Pseudomonadati</taxon>
        <taxon>Planctomycetota</taxon>
        <taxon>Planctomycetia</taxon>
        <taxon>Pirellulales</taxon>
        <taxon>Lacipirellulaceae</taxon>
        <taxon>Aeoliella</taxon>
    </lineage>
</organism>
<dbReference type="SMART" id="SM00382">
    <property type="entry name" value="AAA"/>
    <property type="match status" value="1"/>
</dbReference>
<dbReference type="PROSITE" id="PS50893">
    <property type="entry name" value="ABC_TRANSPORTER_2"/>
    <property type="match status" value="1"/>
</dbReference>
<keyword evidence="2" id="KW-0813">Transport</keyword>
<name>A0A518AQ04_9BACT</name>
<dbReference type="EC" id="3.6.3.-" evidence="6"/>
<dbReference type="InterPro" id="IPR003593">
    <property type="entry name" value="AAA+_ATPase"/>
</dbReference>
<keyword evidence="6" id="KW-0378">Hydrolase</keyword>
<dbReference type="InterPro" id="IPR017871">
    <property type="entry name" value="ABC_transporter-like_CS"/>
</dbReference>
<gene>
    <name evidence="6" type="primary">znuC</name>
    <name evidence="6" type="ORF">Pan181_30130</name>
</gene>
<feature type="domain" description="ABC transporter" evidence="5">
    <location>
        <begin position="19"/>
        <end position="251"/>
    </location>
</feature>
<dbReference type="Proteomes" id="UP000315750">
    <property type="component" value="Chromosome"/>
</dbReference>